<keyword evidence="2" id="KW-0067">ATP-binding</keyword>
<sequence length="959" mass="102864">MISAASPSPPLRPHGPVPDVDAHSSTACELSGLDDLSGLPVAEIYGRSTERAVIDEVLARARAGDSGVVVVRGEAGIGKTALLEYAAAGAATDMRVLRGAGIESETKLPFSGLHLLLAPVLHLRNKLPGPQSEALGAAFGLVDQARSDRFLLGLATLSLLGEVAAAEPLLVLVDDTQWLDQCSAAVLSWVARRLRAEGVALLLAVRDGYPTPAEGVPDVRDLRLTALDRGSSAMLLGDLAGHVKDHLLAEAQGNPLALLELSAALTPEQRAGELPSATFHLHHGPMSGQLESAFAQRVRALPERTRSLLLAAAADDSGDLHLVLTAGRRLGADVADLEPAEDDRMVHICGDRLRFTHPLFRAAAYRSSSLQARLAAHAALAEAFGEGGMADRSAWHRAAAVHGADESVAAEMERTAENARARGGHAAVATAYHRAAQLTSDLGQRARRLDAAAQAALDAGMTSFATHLADRAWPIARDPMVRAGLAMVRAAIAQEQDLRARPEETVEAAAGLAKQAPDTAATMLLFALISAWSGGEPYQLPQLAASTAIVPRSSPMLAEVTAAIAHLADERWAQAVPHIRSLVHEISSTANLATWQRITVQWWFLWLADIHAGQEGAVVLADRCQAQGNIGLLPRALLHLARTQLLLGRHRDVLSTSEEGLRVAAHTEQPHFVGHHAGLLACVAAIEGDQARCAELTEDILADGVSERGIECVYARALLDLGNGQYEAVLRRLARVPQALMRHHPAIDHSLGTATLVEAAVRQGHPTLAVAPLARLRRWAHATGQPWTVAIAARCQAQLADGEEAERHYEQAIRLHRQDDAYPFEAARTHLLYGEFLRRRRQRNRARPLLRSALDIFEQLGAAPWIDRVRAELRATGETSQPKERTSGLLDRLTSQELQVVRLAAAGLSNADIAARLYLSPRTVGYHLYKAYPKLGISSRNDLARMDLDPDDPDNSGLS</sequence>
<organism evidence="5 6">
    <name type="scientific">Nonomuraea mesophila</name>
    <dbReference type="NCBI Taxonomy" id="2530382"/>
    <lineage>
        <taxon>Bacteria</taxon>
        <taxon>Bacillati</taxon>
        <taxon>Actinomycetota</taxon>
        <taxon>Actinomycetes</taxon>
        <taxon>Streptosporangiales</taxon>
        <taxon>Streptosporangiaceae</taxon>
        <taxon>Nonomuraea</taxon>
    </lineage>
</organism>
<keyword evidence="6" id="KW-1185">Reference proteome</keyword>
<protein>
    <submittedName>
        <fullName evidence="5">Helix-turn-helix transcriptional regulator</fullName>
    </submittedName>
</protein>
<dbReference type="Pfam" id="PF00196">
    <property type="entry name" value="GerE"/>
    <property type="match status" value="1"/>
</dbReference>
<dbReference type="SUPFAM" id="SSF46894">
    <property type="entry name" value="C-terminal effector domain of the bipartite response regulators"/>
    <property type="match status" value="1"/>
</dbReference>
<evidence type="ECO:0000256" key="2">
    <source>
        <dbReference type="ARBA" id="ARBA00022840"/>
    </source>
</evidence>
<keyword evidence="1" id="KW-0547">Nucleotide-binding</keyword>
<dbReference type="Pfam" id="PF13191">
    <property type="entry name" value="AAA_16"/>
    <property type="match status" value="1"/>
</dbReference>
<dbReference type="GO" id="GO:0005737">
    <property type="term" value="C:cytoplasm"/>
    <property type="evidence" value="ECO:0007669"/>
    <property type="project" value="TreeGrafter"/>
</dbReference>
<dbReference type="InterPro" id="IPR041664">
    <property type="entry name" value="AAA_16"/>
</dbReference>
<dbReference type="InterPro" id="IPR027417">
    <property type="entry name" value="P-loop_NTPase"/>
</dbReference>
<dbReference type="Proteomes" id="UP000295136">
    <property type="component" value="Unassembled WGS sequence"/>
</dbReference>
<dbReference type="CDD" id="cd06170">
    <property type="entry name" value="LuxR_C_like"/>
    <property type="match status" value="1"/>
</dbReference>
<dbReference type="InterPro" id="IPR000792">
    <property type="entry name" value="Tscrpt_reg_LuxR_C"/>
</dbReference>
<evidence type="ECO:0000256" key="3">
    <source>
        <dbReference type="SAM" id="MobiDB-lite"/>
    </source>
</evidence>
<dbReference type="SUPFAM" id="SSF48452">
    <property type="entry name" value="TPR-like"/>
    <property type="match status" value="1"/>
</dbReference>
<dbReference type="Gene3D" id="1.25.40.10">
    <property type="entry name" value="Tetratricopeptide repeat domain"/>
    <property type="match status" value="1"/>
</dbReference>
<dbReference type="GO" id="GO:0006355">
    <property type="term" value="P:regulation of DNA-templated transcription"/>
    <property type="evidence" value="ECO:0007669"/>
    <property type="project" value="InterPro"/>
</dbReference>
<feature type="domain" description="HTH luxR-type" evidence="4">
    <location>
        <begin position="886"/>
        <end position="951"/>
    </location>
</feature>
<dbReference type="PANTHER" id="PTHR16305">
    <property type="entry name" value="TESTICULAR SOLUBLE ADENYLYL CYCLASE"/>
    <property type="match status" value="1"/>
</dbReference>
<dbReference type="PRINTS" id="PR00038">
    <property type="entry name" value="HTHLUXR"/>
</dbReference>
<dbReference type="PROSITE" id="PS50043">
    <property type="entry name" value="HTH_LUXR_2"/>
    <property type="match status" value="1"/>
</dbReference>
<dbReference type="SUPFAM" id="SSF52540">
    <property type="entry name" value="P-loop containing nucleoside triphosphate hydrolases"/>
    <property type="match status" value="1"/>
</dbReference>
<accession>A0A4R5F4F2</accession>
<dbReference type="AlphaFoldDB" id="A0A4R5F4F2"/>
<dbReference type="PANTHER" id="PTHR16305:SF35">
    <property type="entry name" value="TRANSCRIPTIONAL ACTIVATOR DOMAIN"/>
    <property type="match status" value="1"/>
</dbReference>
<name>A0A4R5F4F2_9ACTN</name>
<evidence type="ECO:0000259" key="4">
    <source>
        <dbReference type="PROSITE" id="PS50043"/>
    </source>
</evidence>
<reference evidence="5 6" key="1">
    <citation type="submission" date="2019-03" db="EMBL/GenBank/DDBJ databases">
        <title>Draft genome sequences of novel Actinobacteria.</title>
        <authorList>
            <person name="Sahin N."/>
            <person name="Ay H."/>
            <person name="Saygin H."/>
        </authorList>
    </citation>
    <scope>NUCLEOTIDE SEQUENCE [LARGE SCALE GENOMIC DNA]</scope>
    <source>
        <strain evidence="5 6">6K102</strain>
    </source>
</reference>
<dbReference type="SMART" id="SM00421">
    <property type="entry name" value="HTH_LUXR"/>
    <property type="match status" value="1"/>
</dbReference>
<feature type="region of interest" description="Disordered" evidence="3">
    <location>
        <begin position="1"/>
        <end position="23"/>
    </location>
</feature>
<evidence type="ECO:0000313" key="5">
    <source>
        <dbReference type="EMBL" id="TDE42561.1"/>
    </source>
</evidence>
<evidence type="ECO:0000256" key="1">
    <source>
        <dbReference type="ARBA" id="ARBA00022741"/>
    </source>
</evidence>
<gene>
    <name evidence="5" type="ORF">E1295_27665</name>
</gene>
<dbReference type="InterPro" id="IPR016032">
    <property type="entry name" value="Sig_transdc_resp-reg_C-effctor"/>
</dbReference>
<dbReference type="GO" id="GO:0003677">
    <property type="term" value="F:DNA binding"/>
    <property type="evidence" value="ECO:0007669"/>
    <property type="project" value="InterPro"/>
</dbReference>
<dbReference type="EMBL" id="SMLD01000084">
    <property type="protein sequence ID" value="TDE42561.1"/>
    <property type="molecule type" value="Genomic_DNA"/>
</dbReference>
<dbReference type="InterPro" id="IPR036388">
    <property type="entry name" value="WH-like_DNA-bd_sf"/>
</dbReference>
<evidence type="ECO:0000313" key="6">
    <source>
        <dbReference type="Proteomes" id="UP000295136"/>
    </source>
</evidence>
<dbReference type="GO" id="GO:0004016">
    <property type="term" value="F:adenylate cyclase activity"/>
    <property type="evidence" value="ECO:0007669"/>
    <property type="project" value="TreeGrafter"/>
</dbReference>
<dbReference type="Gene3D" id="1.10.10.10">
    <property type="entry name" value="Winged helix-like DNA-binding domain superfamily/Winged helix DNA-binding domain"/>
    <property type="match status" value="1"/>
</dbReference>
<comment type="caution">
    <text evidence="5">The sequence shown here is derived from an EMBL/GenBank/DDBJ whole genome shotgun (WGS) entry which is preliminary data.</text>
</comment>
<dbReference type="GO" id="GO:0005524">
    <property type="term" value="F:ATP binding"/>
    <property type="evidence" value="ECO:0007669"/>
    <property type="project" value="UniProtKB-KW"/>
</dbReference>
<proteinExistence type="predicted"/>
<feature type="compositionally biased region" description="Pro residues" evidence="3">
    <location>
        <begin position="7"/>
        <end position="16"/>
    </location>
</feature>
<dbReference type="InterPro" id="IPR011990">
    <property type="entry name" value="TPR-like_helical_dom_sf"/>
</dbReference>